<evidence type="ECO:0000256" key="6">
    <source>
        <dbReference type="SAM" id="Phobius"/>
    </source>
</evidence>
<dbReference type="Proteomes" id="UP000070533">
    <property type="component" value="Unassembled WGS sequence"/>
</dbReference>
<name>A0A133Q6D9_9BACT</name>
<feature type="domain" description="Cation efflux protein transmembrane" evidence="7">
    <location>
        <begin position="15"/>
        <end position="225"/>
    </location>
</feature>
<keyword evidence="5 6" id="KW-0472">Membrane</keyword>
<dbReference type="AlphaFoldDB" id="A0A133Q6D9"/>
<protein>
    <submittedName>
        <fullName evidence="8">Cation diffusion facilitator family transporter</fullName>
    </submittedName>
</protein>
<evidence type="ECO:0000259" key="7">
    <source>
        <dbReference type="Pfam" id="PF01545"/>
    </source>
</evidence>
<sequence>MKERNKSSNGGMLSVIAALGANILVAISKFIGYAISGSVAMLNESIHSVVDCANQILLLIGDRQSKKGKSAIHPFGQARAKYFYSIIVAMMLFFCGGVLGIMEASEKILLAEHYVEKSWIVLAILLIGIIIESFSLHIALKEIKVLNKEKLPLYKFLKESRHSEILIIFAEDSCALIGLLLAIIGTILSFLTNNALYDALSGLLIGILLCSAALLLVREFYSLLVGESVSNKDLALIKLSFSRPEVTKLIDIRTIHLSPVDIFLAAKIDVNAGDQEKISQLINDIERNIRGDFPDYTVYIYIETDKFQNDYHRDI</sequence>
<dbReference type="GO" id="GO:0006829">
    <property type="term" value="P:zinc ion transport"/>
    <property type="evidence" value="ECO:0007669"/>
    <property type="project" value="InterPro"/>
</dbReference>
<dbReference type="PANTHER" id="PTHR13414:SF9">
    <property type="entry name" value="PROTON-COUPLED ZINC ANTIPORTER SLC30A9, MITOCHONDRIAL"/>
    <property type="match status" value="1"/>
</dbReference>
<keyword evidence="2" id="KW-0813">Transport</keyword>
<gene>
    <name evidence="8" type="ORF">HMPREF3226_01627</name>
</gene>
<organism evidence="8 9">
    <name type="scientific">Prevotella corporis</name>
    <dbReference type="NCBI Taxonomy" id="28128"/>
    <lineage>
        <taxon>Bacteria</taxon>
        <taxon>Pseudomonadati</taxon>
        <taxon>Bacteroidota</taxon>
        <taxon>Bacteroidia</taxon>
        <taxon>Bacteroidales</taxon>
        <taxon>Prevotellaceae</taxon>
        <taxon>Prevotella</taxon>
    </lineage>
</organism>
<keyword evidence="3 6" id="KW-0812">Transmembrane</keyword>
<dbReference type="SUPFAM" id="SSF160240">
    <property type="entry name" value="Cation efflux protein cytoplasmic domain-like"/>
    <property type="match status" value="1"/>
</dbReference>
<dbReference type="PANTHER" id="PTHR13414">
    <property type="entry name" value="HUEL-CATION TRANSPORTER"/>
    <property type="match status" value="1"/>
</dbReference>
<evidence type="ECO:0000256" key="1">
    <source>
        <dbReference type="ARBA" id="ARBA00004141"/>
    </source>
</evidence>
<feature type="transmembrane region" description="Helical" evidence="6">
    <location>
        <begin position="12"/>
        <end position="35"/>
    </location>
</feature>
<dbReference type="InterPro" id="IPR027469">
    <property type="entry name" value="Cation_efflux_TMD_sf"/>
</dbReference>
<dbReference type="InterPro" id="IPR040177">
    <property type="entry name" value="SLC30A9"/>
</dbReference>
<dbReference type="eggNOG" id="COG0053">
    <property type="taxonomic scope" value="Bacteria"/>
</dbReference>
<dbReference type="Gene3D" id="1.20.1510.10">
    <property type="entry name" value="Cation efflux protein transmembrane domain"/>
    <property type="match status" value="1"/>
</dbReference>
<proteinExistence type="predicted"/>
<feature type="transmembrane region" description="Helical" evidence="6">
    <location>
        <begin position="119"/>
        <end position="140"/>
    </location>
</feature>
<reference evidence="9" key="1">
    <citation type="submission" date="2016-01" db="EMBL/GenBank/DDBJ databases">
        <authorList>
            <person name="Mitreva M."/>
            <person name="Pepin K.H."/>
            <person name="Mihindukulasuriya K.A."/>
            <person name="Fulton R."/>
            <person name="Fronick C."/>
            <person name="O'Laughlin M."/>
            <person name="Miner T."/>
            <person name="Herter B."/>
            <person name="Rosa B.A."/>
            <person name="Cordes M."/>
            <person name="Tomlinson C."/>
            <person name="Wollam A."/>
            <person name="Palsikar V.B."/>
            <person name="Mardis E.R."/>
            <person name="Wilson R.K."/>
        </authorList>
    </citation>
    <scope>NUCLEOTIDE SEQUENCE [LARGE SCALE GENOMIC DNA]</scope>
    <source>
        <strain evidence="9">MJR7716</strain>
    </source>
</reference>
<dbReference type="GO" id="GO:0016020">
    <property type="term" value="C:membrane"/>
    <property type="evidence" value="ECO:0007669"/>
    <property type="project" value="UniProtKB-SubCell"/>
</dbReference>
<evidence type="ECO:0000256" key="2">
    <source>
        <dbReference type="ARBA" id="ARBA00022448"/>
    </source>
</evidence>
<dbReference type="InterPro" id="IPR036837">
    <property type="entry name" value="Cation_efflux_CTD_sf"/>
</dbReference>
<feature type="transmembrane region" description="Helical" evidence="6">
    <location>
        <begin position="165"/>
        <end position="190"/>
    </location>
</feature>
<feature type="transmembrane region" description="Helical" evidence="6">
    <location>
        <begin position="41"/>
        <end position="61"/>
    </location>
</feature>
<feature type="transmembrane region" description="Helical" evidence="6">
    <location>
        <begin position="82"/>
        <end position="99"/>
    </location>
</feature>
<dbReference type="GO" id="GO:0008324">
    <property type="term" value="F:monoatomic cation transmembrane transporter activity"/>
    <property type="evidence" value="ECO:0007669"/>
    <property type="project" value="InterPro"/>
</dbReference>
<dbReference type="EMBL" id="LRQG01000114">
    <property type="protein sequence ID" value="KXA38448.1"/>
    <property type="molecule type" value="Genomic_DNA"/>
</dbReference>
<evidence type="ECO:0000256" key="4">
    <source>
        <dbReference type="ARBA" id="ARBA00022989"/>
    </source>
</evidence>
<evidence type="ECO:0000256" key="3">
    <source>
        <dbReference type="ARBA" id="ARBA00022692"/>
    </source>
</evidence>
<keyword evidence="4 6" id="KW-1133">Transmembrane helix</keyword>
<dbReference type="PATRIC" id="fig|28128.5.peg.1667"/>
<keyword evidence="9" id="KW-1185">Reference proteome</keyword>
<dbReference type="NCBIfam" id="TIGR01297">
    <property type="entry name" value="CDF"/>
    <property type="match status" value="1"/>
</dbReference>
<dbReference type="InterPro" id="IPR058533">
    <property type="entry name" value="Cation_efflux_TM"/>
</dbReference>
<evidence type="ECO:0000313" key="8">
    <source>
        <dbReference type="EMBL" id="KXA38448.1"/>
    </source>
</evidence>
<evidence type="ECO:0000313" key="9">
    <source>
        <dbReference type="Proteomes" id="UP000070533"/>
    </source>
</evidence>
<dbReference type="Pfam" id="PF01545">
    <property type="entry name" value="Cation_efflux"/>
    <property type="match status" value="1"/>
</dbReference>
<comment type="subcellular location">
    <subcellularLocation>
        <location evidence="1">Membrane</location>
        <topology evidence="1">Multi-pass membrane protein</topology>
    </subcellularLocation>
</comment>
<comment type="caution">
    <text evidence="8">The sequence shown here is derived from an EMBL/GenBank/DDBJ whole genome shotgun (WGS) entry which is preliminary data.</text>
</comment>
<accession>A0A133Q6D9</accession>
<dbReference type="InterPro" id="IPR002524">
    <property type="entry name" value="Cation_efflux"/>
</dbReference>
<dbReference type="SUPFAM" id="SSF161111">
    <property type="entry name" value="Cation efflux protein transmembrane domain-like"/>
    <property type="match status" value="1"/>
</dbReference>
<feature type="transmembrane region" description="Helical" evidence="6">
    <location>
        <begin position="196"/>
        <end position="217"/>
    </location>
</feature>
<dbReference type="OrthoDB" id="9806522at2"/>
<dbReference type="STRING" id="28128.HMPREF3226_01627"/>
<evidence type="ECO:0000256" key="5">
    <source>
        <dbReference type="ARBA" id="ARBA00023136"/>
    </source>
</evidence>
<dbReference type="RefSeq" id="WP_060940829.1">
    <property type="nucleotide sequence ID" value="NZ_JAIHUT010000022.1"/>
</dbReference>